<keyword evidence="1" id="KW-0812">Transmembrane</keyword>
<sequence>MCNLFYQTHKAFHRRDSKKERARIFNQDAISLERNALFYDRSAARLDRTADIGALSVFLDWVSSIAALCLVSLAEVFFFYIFRWEELSFMQTL</sequence>
<keyword evidence="1" id="KW-0472">Membrane</keyword>
<keyword evidence="1" id="KW-1133">Transmembrane helix</keyword>
<name>A0AAV4QGX5_CAEEX</name>
<accession>A0AAV4QGX5</accession>
<evidence type="ECO:0000313" key="3">
    <source>
        <dbReference type="Proteomes" id="UP001054945"/>
    </source>
</evidence>
<dbReference type="Proteomes" id="UP001054945">
    <property type="component" value="Unassembled WGS sequence"/>
</dbReference>
<evidence type="ECO:0000313" key="2">
    <source>
        <dbReference type="EMBL" id="GIY08380.1"/>
    </source>
</evidence>
<comment type="caution">
    <text evidence="2">The sequence shown here is derived from an EMBL/GenBank/DDBJ whole genome shotgun (WGS) entry which is preliminary data.</text>
</comment>
<gene>
    <name evidence="2" type="ORF">CEXT_349021</name>
</gene>
<organism evidence="2 3">
    <name type="scientific">Caerostris extrusa</name>
    <name type="common">Bark spider</name>
    <name type="synonym">Caerostris bankana</name>
    <dbReference type="NCBI Taxonomy" id="172846"/>
    <lineage>
        <taxon>Eukaryota</taxon>
        <taxon>Metazoa</taxon>
        <taxon>Ecdysozoa</taxon>
        <taxon>Arthropoda</taxon>
        <taxon>Chelicerata</taxon>
        <taxon>Arachnida</taxon>
        <taxon>Araneae</taxon>
        <taxon>Araneomorphae</taxon>
        <taxon>Entelegynae</taxon>
        <taxon>Araneoidea</taxon>
        <taxon>Araneidae</taxon>
        <taxon>Caerostris</taxon>
    </lineage>
</organism>
<protein>
    <submittedName>
        <fullName evidence="2">Uncharacterized protein</fullName>
    </submittedName>
</protein>
<feature type="transmembrane region" description="Helical" evidence="1">
    <location>
        <begin position="61"/>
        <end position="82"/>
    </location>
</feature>
<dbReference type="AlphaFoldDB" id="A0AAV4QGX5"/>
<keyword evidence="3" id="KW-1185">Reference proteome</keyword>
<dbReference type="EMBL" id="BPLR01006237">
    <property type="protein sequence ID" value="GIY08380.1"/>
    <property type="molecule type" value="Genomic_DNA"/>
</dbReference>
<reference evidence="2 3" key="1">
    <citation type="submission" date="2021-06" db="EMBL/GenBank/DDBJ databases">
        <title>Caerostris extrusa draft genome.</title>
        <authorList>
            <person name="Kono N."/>
            <person name="Arakawa K."/>
        </authorList>
    </citation>
    <scope>NUCLEOTIDE SEQUENCE [LARGE SCALE GENOMIC DNA]</scope>
</reference>
<evidence type="ECO:0000256" key="1">
    <source>
        <dbReference type="SAM" id="Phobius"/>
    </source>
</evidence>
<proteinExistence type="predicted"/>